<dbReference type="InterPro" id="IPR057746">
    <property type="entry name" value="CpnT-like_N"/>
</dbReference>
<feature type="compositionally biased region" description="Low complexity" evidence="1">
    <location>
        <begin position="398"/>
        <end position="408"/>
    </location>
</feature>
<proteinExistence type="predicted"/>
<evidence type="ECO:0000313" key="4">
    <source>
        <dbReference type="Proteomes" id="UP001165041"/>
    </source>
</evidence>
<sequence>MAVELPSGLNHLIGLLGVRFPGANEDELNQLADQLEKFAGALDGAQMTADKALALLHEVYQGASADRLSELWSTITKYSKKITEICHTVAKVLRAAAVVVELAKTQSIAQLFSIQAQLAAASSTGPWSAAAVLRMGREIMNQLLEAAVGKLAETITRPIEDMIVKAAEKVLPTPANNSNGQGFSIDLAQLAECAAGLRRDADDIETHGTNFKRIVQSLKMGESGDKFGKLVIEAAEKVLQTIAEDVLKRILASFRDTADKMDRMAGNLNENEDSNRTVLNSLTSLAANPLSPNATIGGTHSQLNAPRIGGGDAGLAAFAALMPKLGPTGSRAGSGSGRSSGTNTLGLKEPVLKGGSHGSGSGSGSGSDLGSGSGSAGGHGGVGAQGGVGFSTRLAVPGSGSSGSAKSSTRLETQTSAEGTANSGSGGGSSPSTTTNSAGRSVPPGMMGAMAMGHGGYGPVGGSGLRGGQRRGSGTRVSTEDPNATAHPDGIIADDPAAMYPALQLGRVSPHRQPVAEHDGRYDDDFELDLDTVDDMDGVNGFEAAE</sequence>
<dbReference type="Gene3D" id="1.10.287.1060">
    <property type="entry name" value="ESAT-6-like"/>
    <property type="match status" value="1"/>
</dbReference>
<feature type="domain" description="Outer membrane channel protein CpnT-like N-terminal" evidence="2">
    <location>
        <begin position="19"/>
        <end position="133"/>
    </location>
</feature>
<dbReference type="AlphaFoldDB" id="A0A9W6V3B8"/>
<protein>
    <recommendedName>
        <fullName evidence="2">Outer membrane channel protein CpnT-like N-terminal domain-containing protein</fullName>
    </recommendedName>
</protein>
<dbReference type="Pfam" id="PF25547">
    <property type="entry name" value="WXG100_2"/>
    <property type="match status" value="1"/>
</dbReference>
<evidence type="ECO:0000259" key="2">
    <source>
        <dbReference type="Pfam" id="PF25547"/>
    </source>
</evidence>
<feature type="compositionally biased region" description="Low complexity" evidence="1">
    <location>
        <begin position="430"/>
        <end position="449"/>
    </location>
</feature>
<dbReference type="EMBL" id="BSSA01000015">
    <property type="protein sequence ID" value="GLW72048.1"/>
    <property type="molecule type" value="Genomic_DNA"/>
</dbReference>
<organism evidence="3 4">
    <name type="scientific">Kitasatospora phosalacinea</name>
    <dbReference type="NCBI Taxonomy" id="2065"/>
    <lineage>
        <taxon>Bacteria</taxon>
        <taxon>Bacillati</taxon>
        <taxon>Actinomycetota</taxon>
        <taxon>Actinomycetes</taxon>
        <taxon>Kitasatosporales</taxon>
        <taxon>Streptomycetaceae</taxon>
        <taxon>Kitasatospora</taxon>
    </lineage>
</organism>
<feature type="region of interest" description="Disordered" evidence="1">
    <location>
        <begin position="328"/>
        <end position="449"/>
    </location>
</feature>
<comment type="caution">
    <text evidence="3">The sequence shown here is derived from an EMBL/GenBank/DDBJ whole genome shotgun (WGS) entry which is preliminary data.</text>
</comment>
<gene>
    <name evidence="3" type="ORF">Kpho02_43470</name>
</gene>
<evidence type="ECO:0000256" key="1">
    <source>
        <dbReference type="SAM" id="MobiDB-lite"/>
    </source>
</evidence>
<reference evidence="3" key="1">
    <citation type="submission" date="2023-02" db="EMBL/GenBank/DDBJ databases">
        <title>Kitasatospora phosalacinea NBRC 14627.</title>
        <authorList>
            <person name="Ichikawa N."/>
            <person name="Sato H."/>
            <person name="Tonouchi N."/>
        </authorList>
    </citation>
    <scope>NUCLEOTIDE SEQUENCE</scope>
    <source>
        <strain evidence="3">NBRC 14627</strain>
    </source>
</reference>
<dbReference type="Proteomes" id="UP001165041">
    <property type="component" value="Unassembled WGS sequence"/>
</dbReference>
<accession>A0A9W6V3B8</accession>
<feature type="region of interest" description="Disordered" evidence="1">
    <location>
        <begin position="464"/>
        <end position="493"/>
    </location>
</feature>
<evidence type="ECO:0000313" key="3">
    <source>
        <dbReference type="EMBL" id="GLW72048.1"/>
    </source>
</evidence>
<feature type="compositionally biased region" description="Gly residues" evidence="1">
    <location>
        <begin position="355"/>
        <end position="389"/>
    </location>
</feature>
<name>A0A9W6V3B8_9ACTN</name>